<dbReference type="AlphaFoldDB" id="A0A5C3ES60"/>
<name>A0A5C3ES60_9BASI</name>
<feature type="compositionally biased region" description="Basic and acidic residues" evidence="1">
    <location>
        <begin position="21"/>
        <end position="32"/>
    </location>
</feature>
<feature type="region of interest" description="Disordered" evidence="1">
    <location>
        <begin position="21"/>
        <end position="76"/>
    </location>
</feature>
<accession>A0A5C3ES60</accession>
<reference evidence="2 3" key="1">
    <citation type="submission" date="2018-03" db="EMBL/GenBank/DDBJ databases">
        <authorList>
            <person name="Guldener U."/>
        </authorList>
    </citation>
    <scope>NUCLEOTIDE SEQUENCE [LARGE SCALE GENOMIC DNA]</scope>
    <source>
        <strain evidence="2 3">DAOM196992</strain>
    </source>
</reference>
<evidence type="ECO:0000313" key="3">
    <source>
        <dbReference type="Proteomes" id="UP000323386"/>
    </source>
</evidence>
<dbReference type="Proteomes" id="UP000323386">
    <property type="component" value="Unassembled WGS sequence"/>
</dbReference>
<dbReference type="EMBL" id="OOIP01000001">
    <property type="protein sequence ID" value="SPO34545.1"/>
    <property type="molecule type" value="Genomic_DNA"/>
</dbReference>
<gene>
    <name evidence="2" type="ORF">PSFLO_00016</name>
</gene>
<protein>
    <submittedName>
        <fullName evidence="2">Uncharacterized protein</fullName>
    </submittedName>
</protein>
<proteinExistence type="predicted"/>
<evidence type="ECO:0000313" key="2">
    <source>
        <dbReference type="EMBL" id="SPO34545.1"/>
    </source>
</evidence>
<keyword evidence="3" id="KW-1185">Reference proteome</keyword>
<sequence length="181" mass="19207">MAETAAAMMMVVVVVVPRAESGPRRGAGRERGGAGFPQRRKAWSGGSGGRSVWRRGGQERRRGQGNPEIGKLGRRPGWLCKQASKQAAGSPALGGADPLVRWFARPHPSQDVGRRWTAVEEARVRSGQVRRLEPALLCSALLCSAPLLACGSKQACWPAESAAAATRCSPERKGKGRGPGF</sequence>
<evidence type="ECO:0000256" key="1">
    <source>
        <dbReference type="SAM" id="MobiDB-lite"/>
    </source>
</evidence>
<organism evidence="2 3">
    <name type="scientific">Pseudozyma flocculosa</name>
    <dbReference type="NCBI Taxonomy" id="84751"/>
    <lineage>
        <taxon>Eukaryota</taxon>
        <taxon>Fungi</taxon>
        <taxon>Dikarya</taxon>
        <taxon>Basidiomycota</taxon>
        <taxon>Ustilaginomycotina</taxon>
        <taxon>Ustilaginomycetes</taxon>
        <taxon>Ustilaginales</taxon>
        <taxon>Ustilaginaceae</taxon>
        <taxon>Pseudozyma</taxon>
    </lineage>
</organism>